<dbReference type="Proteomes" id="UP000814140">
    <property type="component" value="Unassembled WGS sequence"/>
</dbReference>
<reference evidence="1" key="1">
    <citation type="submission" date="2021-03" db="EMBL/GenBank/DDBJ databases">
        <authorList>
            <consortium name="DOE Joint Genome Institute"/>
            <person name="Ahrendt S."/>
            <person name="Looney B.P."/>
            <person name="Miyauchi S."/>
            <person name="Morin E."/>
            <person name="Drula E."/>
            <person name="Courty P.E."/>
            <person name="Chicoki N."/>
            <person name="Fauchery L."/>
            <person name="Kohler A."/>
            <person name="Kuo A."/>
            <person name="Labutti K."/>
            <person name="Pangilinan J."/>
            <person name="Lipzen A."/>
            <person name="Riley R."/>
            <person name="Andreopoulos W."/>
            <person name="He G."/>
            <person name="Johnson J."/>
            <person name="Barry K.W."/>
            <person name="Grigoriev I.V."/>
            <person name="Nagy L."/>
            <person name="Hibbett D."/>
            <person name="Henrissat B."/>
            <person name="Matheny P.B."/>
            <person name="Labbe J."/>
            <person name="Martin F."/>
        </authorList>
    </citation>
    <scope>NUCLEOTIDE SEQUENCE</scope>
    <source>
        <strain evidence="1">HHB10654</strain>
    </source>
</reference>
<sequence>MSGLPAGNCSHVFCIECLRSWRDRDGKSEDVIESGVHKKCPYCRTPSKFITPSSVFFPERHPGKAATIERYKASLARISCKYFTKSKPDDPFCPFGKDCLYRHERTDGTPHTFKHGTDYYMPLWRHRYRLDQSPEAGTQHPDAWSIEGLAIASSSAANFIFERITGTSRVCIYVTLLCTLTKY</sequence>
<reference evidence="1" key="2">
    <citation type="journal article" date="2022" name="New Phytol.">
        <title>Evolutionary transition to the ectomycorrhizal habit in the genomes of a hyperdiverse lineage of mushroom-forming fungi.</title>
        <authorList>
            <person name="Looney B."/>
            <person name="Miyauchi S."/>
            <person name="Morin E."/>
            <person name="Drula E."/>
            <person name="Courty P.E."/>
            <person name="Kohler A."/>
            <person name="Kuo A."/>
            <person name="LaButti K."/>
            <person name="Pangilinan J."/>
            <person name="Lipzen A."/>
            <person name="Riley R."/>
            <person name="Andreopoulos W."/>
            <person name="He G."/>
            <person name="Johnson J."/>
            <person name="Nolan M."/>
            <person name="Tritt A."/>
            <person name="Barry K.W."/>
            <person name="Grigoriev I.V."/>
            <person name="Nagy L.G."/>
            <person name="Hibbett D."/>
            <person name="Henrissat B."/>
            <person name="Matheny P.B."/>
            <person name="Labbe J."/>
            <person name="Martin F.M."/>
        </authorList>
    </citation>
    <scope>NUCLEOTIDE SEQUENCE</scope>
    <source>
        <strain evidence="1">HHB10654</strain>
    </source>
</reference>
<evidence type="ECO:0000313" key="2">
    <source>
        <dbReference type="Proteomes" id="UP000814140"/>
    </source>
</evidence>
<dbReference type="EMBL" id="MU277215">
    <property type="protein sequence ID" value="KAI0060969.1"/>
    <property type="molecule type" value="Genomic_DNA"/>
</dbReference>
<evidence type="ECO:0000313" key="1">
    <source>
        <dbReference type="EMBL" id="KAI0060969.1"/>
    </source>
</evidence>
<accession>A0ACB8SWK1</accession>
<name>A0ACB8SWK1_9AGAM</name>
<comment type="caution">
    <text evidence="1">The sequence shown here is derived from an EMBL/GenBank/DDBJ whole genome shotgun (WGS) entry which is preliminary data.</text>
</comment>
<gene>
    <name evidence="1" type="ORF">BV25DRAFT_817076</name>
</gene>
<protein>
    <submittedName>
        <fullName evidence="1">Uncharacterized protein</fullName>
    </submittedName>
</protein>
<proteinExistence type="predicted"/>
<keyword evidence="2" id="KW-1185">Reference proteome</keyword>
<organism evidence="1 2">
    <name type="scientific">Artomyces pyxidatus</name>
    <dbReference type="NCBI Taxonomy" id="48021"/>
    <lineage>
        <taxon>Eukaryota</taxon>
        <taxon>Fungi</taxon>
        <taxon>Dikarya</taxon>
        <taxon>Basidiomycota</taxon>
        <taxon>Agaricomycotina</taxon>
        <taxon>Agaricomycetes</taxon>
        <taxon>Russulales</taxon>
        <taxon>Auriscalpiaceae</taxon>
        <taxon>Artomyces</taxon>
    </lineage>
</organism>